<reference evidence="1" key="1">
    <citation type="submission" date="2022-07" db="EMBL/GenBank/DDBJ databases">
        <title>Complete genome of Vibrio japonicus strain JCM 31412T and phylogenomic assessment of the Nereis clade of the genus Vibrio.</title>
        <authorList>
            <person name="Shlafstein M.D."/>
            <person name="Emsley S.A."/>
            <person name="Ushijima B."/>
            <person name="Videau P."/>
            <person name="Saw J.H."/>
        </authorList>
    </citation>
    <scope>NUCLEOTIDE SEQUENCE</scope>
    <source>
        <strain evidence="1">JCM 31412</strain>
    </source>
</reference>
<keyword evidence="2" id="KW-1185">Reference proteome</keyword>
<evidence type="ECO:0000313" key="1">
    <source>
        <dbReference type="EMBL" id="UUM30346.1"/>
    </source>
</evidence>
<name>A0ABY5LET7_9VIBR</name>
<accession>A0ABY5LET7</accession>
<dbReference type="RefSeq" id="WP_257084122.1">
    <property type="nucleotide sequence ID" value="NZ_CP102096.1"/>
</dbReference>
<evidence type="ECO:0000313" key="2">
    <source>
        <dbReference type="Proteomes" id="UP001058602"/>
    </source>
</evidence>
<gene>
    <name evidence="1" type="ORF">NP165_11685</name>
</gene>
<proteinExistence type="predicted"/>
<dbReference type="Proteomes" id="UP001058602">
    <property type="component" value="Chromosome 1"/>
</dbReference>
<protein>
    <submittedName>
        <fullName evidence="1">Uncharacterized protein</fullName>
    </submittedName>
</protein>
<sequence>MNLFGTVHFNANETEVLSIPLRGEKAFCIDICGDAIWQTFSHHHGPSDLIPI</sequence>
<dbReference type="EMBL" id="CP102096">
    <property type="protein sequence ID" value="UUM30346.1"/>
    <property type="molecule type" value="Genomic_DNA"/>
</dbReference>
<organism evidence="1 2">
    <name type="scientific">Vibrio japonicus</name>
    <dbReference type="NCBI Taxonomy" id="1824638"/>
    <lineage>
        <taxon>Bacteria</taxon>
        <taxon>Pseudomonadati</taxon>
        <taxon>Pseudomonadota</taxon>
        <taxon>Gammaproteobacteria</taxon>
        <taxon>Vibrionales</taxon>
        <taxon>Vibrionaceae</taxon>
        <taxon>Vibrio</taxon>
    </lineage>
</organism>